<accession>A0A211ZKG9</accession>
<dbReference type="STRING" id="1122125.GCA_000423185_03822"/>
<dbReference type="Gene3D" id="3.10.20.440">
    <property type="entry name" value="2Fe-2S iron-sulphur cluster binding domain, sarcosine oxidase, alpha subunit, N-terminal domain"/>
    <property type="match status" value="1"/>
</dbReference>
<dbReference type="Pfam" id="PF13510">
    <property type="entry name" value="Fer2_4"/>
    <property type="match status" value="1"/>
</dbReference>
<dbReference type="PRINTS" id="PR00469">
    <property type="entry name" value="PNDRDTASEII"/>
</dbReference>
<dbReference type="Pfam" id="PF08669">
    <property type="entry name" value="GCV_T_C"/>
    <property type="match status" value="1"/>
</dbReference>
<evidence type="ECO:0000259" key="4">
    <source>
        <dbReference type="Pfam" id="PF08669"/>
    </source>
</evidence>
<dbReference type="PRINTS" id="PR00368">
    <property type="entry name" value="FADPNR"/>
</dbReference>
<dbReference type="AlphaFoldDB" id="A0A211ZKG9"/>
<reference evidence="7" key="1">
    <citation type="submission" date="2017-05" db="EMBL/GenBank/DDBJ databases">
        <authorList>
            <person name="Macchi M."/>
            <person name="Festa S."/>
            <person name="Coppotelli B.M."/>
            <person name="Morelli I.S."/>
        </authorList>
    </citation>
    <scope>NUCLEOTIDE SEQUENCE [LARGE SCALE GENOMIC DNA]</scope>
    <source>
        <strain evidence="7">I</strain>
    </source>
</reference>
<dbReference type="SUPFAM" id="SSF101790">
    <property type="entry name" value="Aminomethyltransferase beta-barrel domain"/>
    <property type="match status" value="1"/>
</dbReference>
<keyword evidence="2" id="KW-0560">Oxidoreductase</keyword>
<dbReference type="Gene3D" id="3.30.1360.120">
    <property type="entry name" value="Probable tRNA modification gtpase trme, domain 1"/>
    <property type="match status" value="1"/>
</dbReference>
<comment type="similarity">
    <text evidence="1">Belongs to the GcvT family.</text>
</comment>
<dbReference type="InterPro" id="IPR036188">
    <property type="entry name" value="FAD/NAD-bd_sf"/>
</dbReference>
<dbReference type="Gene3D" id="1.10.10.1100">
    <property type="entry name" value="BFD-like [2Fe-2S]-binding domain"/>
    <property type="match status" value="1"/>
</dbReference>
<dbReference type="RefSeq" id="WP_088152392.1">
    <property type="nucleotide sequence ID" value="NZ_NHON01000032.1"/>
</dbReference>
<dbReference type="SUPFAM" id="SSF51905">
    <property type="entry name" value="FAD/NAD(P)-binding domain"/>
    <property type="match status" value="1"/>
</dbReference>
<dbReference type="SUPFAM" id="SSF103025">
    <property type="entry name" value="Folate-binding domain"/>
    <property type="match status" value="1"/>
</dbReference>
<dbReference type="InterPro" id="IPR006222">
    <property type="entry name" value="GCVT_N"/>
</dbReference>
<dbReference type="PANTHER" id="PTHR43757:SF2">
    <property type="entry name" value="AMINOMETHYLTRANSFERASE, MITOCHONDRIAL"/>
    <property type="match status" value="1"/>
</dbReference>
<dbReference type="PANTHER" id="PTHR43757">
    <property type="entry name" value="AMINOMETHYLTRANSFERASE"/>
    <property type="match status" value="1"/>
</dbReference>
<dbReference type="InterPro" id="IPR041854">
    <property type="entry name" value="BFD-like_2Fe2S-bd_dom_sf"/>
</dbReference>
<organism evidence="6 7">
    <name type="scientific">Inquilinus limosus</name>
    <dbReference type="NCBI Taxonomy" id="171674"/>
    <lineage>
        <taxon>Bacteria</taxon>
        <taxon>Pseudomonadati</taxon>
        <taxon>Pseudomonadota</taxon>
        <taxon>Alphaproteobacteria</taxon>
        <taxon>Rhodospirillales</taxon>
        <taxon>Rhodospirillaceae</taxon>
        <taxon>Inquilinus</taxon>
    </lineage>
</organism>
<dbReference type="InterPro" id="IPR006277">
    <property type="entry name" value="Sarcosine_oxidase_asu"/>
</dbReference>
<keyword evidence="7" id="KW-1185">Reference proteome</keyword>
<name>A0A211ZKG9_9PROT</name>
<evidence type="ECO:0000313" key="7">
    <source>
        <dbReference type="Proteomes" id="UP000196655"/>
    </source>
</evidence>
<dbReference type="InterPro" id="IPR041117">
    <property type="entry name" value="SoxA_A3"/>
</dbReference>
<dbReference type="GO" id="GO:0008115">
    <property type="term" value="F:sarcosine oxidase activity"/>
    <property type="evidence" value="ECO:0007669"/>
    <property type="project" value="InterPro"/>
</dbReference>
<feature type="domain" description="GCVT N-terminal" evidence="3">
    <location>
        <begin position="628"/>
        <end position="899"/>
    </location>
</feature>
<dbReference type="OrthoDB" id="5287468at2"/>
<protein>
    <submittedName>
        <fullName evidence="6">Sarcosine oxidase subunit alpha</fullName>
    </submittedName>
</protein>
<dbReference type="EMBL" id="NHON01000032">
    <property type="protein sequence ID" value="OWJ65762.1"/>
    <property type="molecule type" value="Genomic_DNA"/>
</dbReference>
<evidence type="ECO:0000256" key="1">
    <source>
        <dbReference type="ARBA" id="ARBA00008609"/>
    </source>
</evidence>
<evidence type="ECO:0000313" key="6">
    <source>
        <dbReference type="EMBL" id="OWJ65762.1"/>
    </source>
</evidence>
<evidence type="ECO:0000259" key="5">
    <source>
        <dbReference type="Pfam" id="PF17806"/>
    </source>
</evidence>
<dbReference type="InterPro" id="IPR029043">
    <property type="entry name" value="GcvT/YgfZ_C"/>
</dbReference>
<comment type="caution">
    <text evidence="6">The sequence shown here is derived from an EMBL/GenBank/DDBJ whole genome shotgun (WGS) entry which is preliminary data.</text>
</comment>
<dbReference type="Proteomes" id="UP000196655">
    <property type="component" value="Unassembled WGS sequence"/>
</dbReference>
<feature type="domain" description="Aminomethyltransferase C-terminal" evidence="4">
    <location>
        <begin position="919"/>
        <end position="1005"/>
    </location>
</feature>
<dbReference type="InterPro" id="IPR028896">
    <property type="entry name" value="GcvT/YgfZ/DmdA"/>
</dbReference>
<dbReference type="Gene3D" id="3.50.50.60">
    <property type="entry name" value="FAD/NAD(P)-binding domain"/>
    <property type="match status" value="3"/>
</dbReference>
<gene>
    <name evidence="6" type="ORF">BWR60_17905</name>
</gene>
<dbReference type="InterPro" id="IPR042204">
    <property type="entry name" value="2Fe-2S-bd_N"/>
</dbReference>
<evidence type="ECO:0000259" key="3">
    <source>
        <dbReference type="Pfam" id="PF01571"/>
    </source>
</evidence>
<dbReference type="NCBIfam" id="TIGR01372">
    <property type="entry name" value="soxA"/>
    <property type="match status" value="1"/>
</dbReference>
<sequence>MTQRYRLVGRGADIDRSQSVAFAFDGTSYRGYEGDTLASALLANGVHLLGRSFKYHRPRGVISAGPEEPNALVQLGPDAARTDPNSRATQVELFDGLVARSQNRWPSLRFDLQAVNDLFAPLIPAGFYYKTFMWPRSPKAWMVYERFIRRAAGLGVSPRQPDPDRYDHVNAHCDVLVVGGGLAGLGAALAAARAGARVILAEDQPRFGGWLRSEPTASIGDAGALDWVAATVAELASMPDVRVLPRTTAFGYYGHNWLGLLERASDHIAPHAVPAGTPRQRLWKVRAKQVVLATGSIERSLVFAENDRPGILLAGAARAYLNRWGVKVGEKVVVATGDDSAYATALDLAAAGVAVPAIVDTRPDPDGPLVRAARAAGLPVYAGHAVVGTSGRLRVNEVRLMPLSPDGQSVRRGAETTIACDAVAMSGGWNPVLNLQSQSRGRLRWDEARATFMPGQSFQAERSAGGCAGTLRFADALQEGLVAGAAAASAAGLTPVAVPVPPVETTQEEPGAGDDRPLWYVPSDRPANAVRAFVDFQNDVTAKDIRLALREGMVSVEHVKRYTTTGMATDQGKTGNVNALGIVAQTMGKTIPEIGVTTFRPPYTPVTFGAIAGRGVKALYAPIRRTPMHGWAERHGAVFENVGGGWKRAWYFPKPGEDMHAAVNREVKAARTSVGVMDATTLGKIDVRGPDAAEFLNRVYTNAWAKLAIGGCRYGLMLGEDGMVKDDGVTTRLADDHFHMTTTTGGAATILAWLEEWLQTEWPDLKVFLTSATEQWAVATISGPKCRELLSRLTDIDLSNEAFPHLTMREGTVAGLPARVFRISFTGELSYEINVPASHGLALMEAIERAGQGLDLVPYGTEAMHVLRAEKGFIIVGQETDGTTTPGDLGMDWIVGKKKPDFIGKRSLDRADTARADRKQLVGLLTDDPKLMLEEGAHIIDTATPGAPPVPMLGHVTSSYWSPNLDRSIALALVKGGSGRLDGTVHIAMPDRTIPARVVKPVFVDPEGGRLHA</sequence>
<dbReference type="Pfam" id="PF17806">
    <property type="entry name" value="SO_alpha_A3"/>
    <property type="match status" value="1"/>
</dbReference>
<dbReference type="Pfam" id="PF01571">
    <property type="entry name" value="GCV_T"/>
    <property type="match status" value="1"/>
</dbReference>
<dbReference type="InterPro" id="IPR027266">
    <property type="entry name" value="TrmE/GcvT-like"/>
</dbReference>
<dbReference type="GO" id="GO:0046653">
    <property type="term" value="P:tetrahydrofolate metabolic process"/>
    <property type="evidence" value="ECO:0007669"/>
    <property type="project" value="InterPro"/>
</dbReference>
<proteinExistence type="inferred from homology"/>
<dbReference type="PIRSF" id="PIRSF037980">
    <property type="entry name" value="SoxA"/>
    <property type="match status" value="1"/>
</dbReference>
<dbReference type="Pfam" id="PF12831">
    <property type="entry name" value="FAD_oxidored"/>
    <property type="match status" value="1"/>
</dbReference>
<feature type="domain" description="SoxA A3" evidence="5">
    <location>
        <begin position="531"/>
        <end position="614"/>
    </location>
</feature>
<evidence type="ECO:0000256" key="2">
    <source>
        <dbReference type="ARBA" id="ARBA00023002"/>
    </source>
</evidence>
<dbReference type="InterPro" id="IPR013977">
    <property type="entry name" value="GcvT_C"/>
</dbReference>